<dbReference type="Pfam" id="PF00001">
    <property type="entry name" value="7tm_1"/>
    <property type="match status" value="1"/>
</dbReference>
<dbReference type="InterPro" id="IPR017452">
    <property type="entry name" value="GPCR_Rhodpsn_7TM"/>
</dbReference>
<feature type="domain" description="G-protein coupled receptors family 1 profile" evidence="7">
    <location>
        <begin position="68"/>
        <end position="429"/>
    </location>
</feature>
<feature type="transmembrane region" description="Helical" evidence="6">
    <location>
        <begin position="125"/>
        <end position="153"/>
    </location>
</feature>
<keyword evidence="8" id="KW-1185">Reference proteome</keyword>
<dbReference type="PRINTS" id="PR00237">
    <property type="entry name" value="GPCRRHODOPSN"/>
</dbReference>
<comment type="similarity">
    <text evidence="2">Belongs to the G-protein coupled receptor 1 family.</text>
</comment>
<dbReference type="Pfam" id="PF10324">
    <property type="entry name" value="7TM_GPCR_Srw"/>
    <property type="match status" value="2"/>
</dbReference>
<gene>
    <name evidence="9" type="primary">LOC107066949</name>
</gene>
<evidence type="ECO:0000256" key="2">
    <source>
        <dbReference type="ARBA" id="ARBA00010663"/>
    </source>
</evidence>
<dbReference type="PANTHER" id="PTHR46273:SF15">
    <property type="entry name" value="MYOSUPPRESSIN RECEPTOR 1, ISOFORM B-RELATED"/>
    <property type="match status" value="1"/>
</dbReference>
<evidence type="ECO:0000256" key="1">
    <source>
        <dbReference type="ARBA" id="ARBA00004370"/>
    </source>
</evidence>
<feature type="transmembrane region" description="Helical" evidence="6">
    <location>
        <begin position="275"/>
        <end position="302"/>
    </location>
</feature>
<evidence type="ECO:0000256" key="4">
    <source>
        <dbReference type="ARBA" id="ARBA00022989"/>
    </source>
</evidence>
<dbReference type="InterPro" id="IPR000276">
    <property type="entry name" value="GPCR_Rhodpsn"/>
</dbReference>
<organism evidence="8 9">
    <name type="scientific">Polistes dominula</name>
    <name type="common">European paper wasp</name>
    <name type="synonym">Vespa dominula</name>
    <dbReference type="NCBI Taxonomy" id="743375"/>
    <lineage>
        <taxon>Eukaryota</taxon>
        <taxon>Metazoa</taxon>
        <taxon>Ecdysozoa</taxon>
        <taxon>Arthropoda</taxon>
        <taxon>Hexapoda</taxon>
        <taxon>Insecta</taxon>
        <taxon>Pterygota</taxon>
        <taxon>Neoptera</taxon>
        <taxon>Endopterygota</taxon>
        <taxon>Hymenoptera</taxon>
        <taxon>Apocrita</taxon>
        <taxon>Aculeata</taxon>
        <taxon>Vespoidea</taxon>
        <taxon>Vespidae</taxon>
        <taxon>Polistinae</taxon>
        <taxon>Polistini</taxon>
        <taxon>Polistes</taxon>
    </lineage>
</organism>
<name>A0ABM1IBC3_POLDO</name>
<keyword evidence="3 6" id="KW-0812">Transmembrane</keyword>
<dbReference type="Gene3D" id="1.20.1070.10">
    <property type="entry name" value="Rhodopsin 7-helix transmembrane proteins"/>
    <property type="match status" value="1"/>
</dbReference>
<reference evidence="9" key="1">
    <citation type="submission" date="2025-08" db="UniProtKB">
        <authorList>
            <consortium name="RefSeq"/>
        </authorList>
    </citation>
    <scope>IDENTIFICATION</scope>
    <source>
        <tissue evidence="9">Whole body</tissue>
    </source>
</reference>
<feature type="transmembrane region" description="Helical" evidence="6">
    <location>
        <begin position="174"/>
        <end position="193"/>
    </location>
</feature>
<feature type="transmembrane region" description="Helical" evidence="6">
    <location>
        <begin position="373"/>
        <end position="403"/>
    </location>
</feature>
<feature type="transmembrane region" description="Helical" evidence="6">
    <location>
        <begin position="409"/>
        <end position="431"/>
    </location>
</feature>
<dbReference type="SUPFAM" id="SSF81321">
    <property type="entry name" value="Family A G protein-coupled receptor-like"/>
    <property type="match status" value="1"/>
</dbReference>
<comment type="subcellular location">
    <subcellularLocation>
        <location evidence="1">Membrane</location>
    </subcellularLocation>
</comment>
<evidence type="ECO:0000313" key="9">
    <source>
        <dbReference type="RefSeq" id="XP_015177510.1"/>
    </source>
</evidence>
<dbReference type="RefSeq" id="XP_015177510.1">
    <property type="nucleotide sequence ID" value="XM_015322024.1"/>
</dbReference>
<dbReference type="PANTHER" id="PTHR46273">
    <property type="entry name" value="MYOSUPPRESSIN RECEPTOR 1, ISOFORM B-RELATED"/>
    <property type="match status" value="1"/>
</dbReference>
<dbReference type="Proteomes" id="UP000694924">
    <property type="component" value="Unplaced"/>
</dbReference>
<dbReference type="PROSITE" id="PS50262">
    <property type="entry name" value="G_PROTEIN_RECEP_F1_2"/>
    <property type="match status" value="1"/>
</dbReference>
<evidence type="ECO:0000259" key="7">
    <source>
        <dbReference type="PROSITE" id="PS50262"/>
    </source>
</evidence>
<evidence type="ECO:0000256" key="3">
    <source>
        <dbReference type="ARBA" id="ARBA00022692"/>
    </source>
</evidence>
<evidence type="ECO:0000256" key="6">
    <source>
        <dbReference type="SAM" id="Phobius"/>
    </source>
</evidence>
<feature type="transmembrane region" description="Helical" evidence="6">
    <location>
        <begin position="53"/>
        <end position="76"/>
    </location>
</feature>
<keyword evidence="5 6" id="KW-0472">Membrane</keyword>
<dbReference type="InterPro" id="IPR053219">
    <property type="entry name" value="GPCR_Dmsr-1"/>
</dbReference>
<dbReference type="GeneID" id="107066949"/>
<evidence type="ECO:0000313" key="8">
    <source>
        <dbReference type="Proteomes" id="UP000694924"/>
    </source>
</evidence>
<sequence length="481" mass="54951">MNISSTIINNNNHHENNWQNSNSINNISSLFENNSDYKCGSNLESFHLIYAQIHGWASLIVCIFGCIANSLNIAVLTRRDMRSPTNMILTGLAVADLLVMIEYVPYAIHLYLYHRSRKDRFTYGWAVFVLFHSNFGQVCHTISICLTLTLAIWRYIAVAHPQKNHEWCSHRRTIIAIIGAYLFCPILCVPLYITTEVRPQIEPLNNDNHNNHNNNNNTMNLSKIMNDVVVDSHNYTRLYDDNDDNNNTVTKYVTLYFVRLTETARVHGMLKEMNFWIYSVVIKLIPCLALTILSIKLVLVLLEAKERRKKLTSKTLKSNNQKLNDMTTNDNINTTTTTAAAAAAATAAITKIKKKKSNRNMDKERQTDRTTMMLLAVLLLFLLTELPQGVLGLLSVILGSGFFHTCYLMLGDVIDILTLINSAINFILYCTMSRQFRTTFKQLFCTKWKNLGRWMPIQHLQMDNNGNTGTTNHTVTQVTQV</sequence>
<feature type="transmembrane region" description="Helical" evidence="6">
    <location>
        <begin position="88"/>
        <end position="113"/>
    </location>
</feature>
<dbReference type="InterPro" id="IPR019427">
    <property type="entry name" value="7TM_GPCR_serpentine_rcpt_Srw"/>
</dbReference>
<dbReference type="CDD" id="cd14978">
    <property type="entry name" value="7tmA_FMRFamide_R-like"/>
    <property type="match status" value="1"/>
</dbReference>
<protein>
    <submittedName>
        <fullName evidence="9">Sex peptide receptor-like</fullName>
    </submittedName>
</protein>
<proteinExistence type="inferred from homology"/>
<keyword evidence="4 6" id="KW-1133">Transmembrane helix</keyword>
<evidence type="ECO:0000256" key="5">
    <source>
        <dbReference type="ARBA" id="ARBA00023136"/>
    </source>
</evidence>
<accession>A0ABM1IBC3</accession>